<feature type="transmembrane region" description="Helical" evidence="1">
    <location>
        <begin position="7"/>
        <end position="26"/>
    </location>
</feature>
<name>A0A1G2G3Z3_9BACT</name>
<evidence type="ECO:0000313" key="2">
    <source>
        <dbReference type="EMBL" id="OGZ44917.1"/>
    </source>
</evidence>
<dbReference type="AlphaFoldDB" id="A0A1G2G3Z3"/>
<dbReference type="STRING" id="1802115.A2756_03530"/>
<evidence type="ECO:0000256" key="1">
    <source>
        <dbReference type="SAM" id="Phobius"/>
    </source>
</evidence>
<gene>
    <name evidence="2" type="ORF">A2756_03530</name>
</gene>
<organism evidence="2 3">
    <name type="scientific">Candidatus Ryanbacteria bacterium RIFCSPHIGHO2_01_FULL_48_27</name>
    <dbReference type="NCBI Taxonomy" id="1802115"/>
    <lineage>
        <taxon>Bacteria</taxon>
        <taxon>Candidatus Ryaniibacteriota</taxon>
    </lineage>
</organism>
<evidence type="ECO:0000313" key="3">
    <source>
        <dbReference type="Proteomes" id="UP000177785"/>
    </source>
</evidence>
<sequence length="118" mass="12847">MGGRQNIIFILFLVVVVGLAAGWYFYFSTPSASELVTGGAGTVRLPEASSAAVRSGILGSIAAIKEIKLDTTILEEEAFTRLEKVQRPIVPEPERGRDNPFLPYREETVSVPIPSRGR</sequence>
<keyword evidence="1" id="KW-1133">Transmembrane helix</keyword>
<reference evidence="2 3" key="1">
    <citation type="journal article" date="2016" name="Nat. Commun.">
        <title>Thousands of microbial genomes shed light on interconnected biogeochemical processes in an aquifer system.</title>
        <authorList>
            <person name="Anantharaman K."/>
            <person name="Brown C.T."/>
            <person name="Hug L.A."/>
            <person name="Sharon I."/>
            <person name="Castelle C.J."/>
            <person name="Probst A.J."/>
            <person name="Thomas B.C."/>
            <person name="Singh A."/>
            <person name="Wilkins M.J."/>
            <person name="Karaoz U."/>
            <person name="Brodie E.L."/>
            <person name="Williams K.H."/>
            <person name="Hubbard S.S."/>
            <person name="Banfield J.F."/>
        </authorList>
    </citation>
    <scope>NUCLEOTIDE SEQUENCE [LARGE SCALE GENOMIC DNA]</scope>
</reference>
<keyword evidence="1" id="KW-0472">Membrane</keyword>
<proteinExistence type="predicted"/>
<dbReference type="EMBL" id="MHNL01000011">
    <property type="protein sequence ID" value="OGZ44917.1"/>
    <property type="molecule type" value="Genomic_DNA"/>
</dbReference>
<comment type="caution">
    <text evidence="2">The sequence shown here is derived from an EMBL/GenBank/DDBJ whole genome shotgun (WGS) entry which is preliminary data.</text>
</comment>
<protein>
    <submittedName>
        <fullName evidence="2">Uncharacterized protein</fullName>
    </submittedName>
</protein>
<accession>A0A1G2G3Z3</accession>
<keyword evidence="1" id="KW-0812">Transmembrane</keyword>
<dbReference type="Proteomes" id="UP000177785">
    <property type="component" value="Unassembled WGS sequence"/>
</dbReference>